<gene>
    <name evidence="1" type="ORF">BBO_09201</name>
</gene>
<keyword evidence="2" id="KW-1185">Reference proteome</keyword>
<name>A0A166W7Q9_9HYPO</name>
<sequence>MRSELSSQDMTAPVRSSASLALVAGQCPTVREDHLDSYVTHNATAVQQQLMQQDTQHMPSETWCFNERYPAPETEQFCEPQAHVTVSVAPLDQLPAYGYEIFDLYGGQIEFVDLSMQSSGCRIASLYS</sequence>
<dbReference type="Proteomes" id="UP000076863">
    <property type="component" value="Unassembled WGS sequence"/>
</dbReference>
<protein>
    <submittedName>
        <fullName evidence="1">Uncharacterized protein</fullName>
    </submittedName>
</protein>
<evidence type="ECO:0000313" key="1">
    <source>
        <dbReference type="EMBL" id="OAA34432.1"/>
    </source>
</evidence>
<proteinExistence type="predicted"/>
<reference evidence="1 2" key="1">
    <citation type="journal article" date="2016" name="Genome Biol. Evol.">
        <title>Divergent and convergent evolution of fungal pathogenicity.</title>
        <authorList>
            <person name="Shang Y."/>
            <person name="Xiao G."/>
            <person name="Zheng P."/>
            <person name="Cen K."/>
            <person name="Zhan S."/>
            <person name="Wang C."/>
        </authorList>
    </citation>
    <scope>NUCLEOTIDE SEQUENCE [LARGE SCALE GENOMIC DNA]</scope>
    <source>
        <strain evidence="1 2">RCEF 3172</strain>
    </source>
</reference>
<evidence type="ECO:0000313" key="2">
    <source>
        <dbReference type="Proteomes" id="UP000076863"/>
    </source>
</evidence>
<comment type="caution">
    <text evidence="1">The sequence shown here is derived from an EMBL/GenBank/DDBJ whole genome shotgun (WGS) entry which is preliminary data.</text>
</comment>
<accession>A0A166W7Q9</accession>
<organism evidence="1 2">
    <name type="scientific">Beauveria brongniartii RCEF 3172</name>
    <dbReference type="NCBI Taxonomy" id="1081107"/>
    <lineage>
        <taxon>Eukaryota</taxon>
        <taxon>Fungi</taxon>
        <taxon>Dikarya</taxon>
        <taxon>Ascomycota</taxon>
        <taxon>Pezizomycotina</taxon>
        <taxon>Sordariomycetes</taxon>
        <taxon>Hypocreomycetidae</taxon>
        <taxon>Hypocreales</taxon>
        <taxon>Cordycipitaceae</taxon>
        <taxon>Beauveria</taxon>
        <taxon>Beauveria brongniartii</taxon>
    </lineage>
</organism>
<dbReference type="AlphaFoldDB" id="A0A166W7Q9"/>
<dbReference type="EMBL" id="AZHA01000054">
    <property type="protein sequence ID" value="OAA34432.1"/>
    <property type="molecule type" value="Genomic_DNA"/>
</dbReference>